<reference evidence="1 2" key="1">
    <citation type="submission" date="2018-05" db="EMBL/GenBank/DDBJ databases">
        <title>Micromonospora from Atacama Desert.</title>
        <authorList>
            <person name="Carro L."/>
            <person name="Goodfellow M."/>
            <person name="Klenk H.-P."/>
        </authorList>
    </citation>
    <scope>NUCLEOTIDE SEQUENCE [LARGE SCALE GENOMIC DNA]</scope>
    <source>
        <strain evidence="1 2">LB41</strain>
    </source>
</reference>
<evidence type="ECO:0000313" key="1">
    <source>
        <dbReference type="EMBL" id="RQW87528.1"/>
    </source>
</evidence>
<organism evidence="1 2">
    <name type="scientific">Micromonospora chalcea</name>
    <dbReference type="NCBI Taxonomy" id="1874"/>
    <lineage>
        <taxon>Bacteria</taxon>
        <taxon>Bacillati</taxon>
        <taxon>Actinomycetota</taxon>
        <taxon>Actinomycetes</taxon>
        <taxon>Micromonosporales</taxon>
        <taxon>Micromonosporaceae</taxon>
        <taxon>Micromonospora</taxon>
    </lineage>
</organism>
<sequence>MSGRRPDLTFEAACRAIEDAFVTLIPDAVARLVVDGPAACIALSYYPIGRAVLRGPRGH</sequence>
<dbReference type="Proteomes" id="UP000274694">
    <property type="component" value="Unassembled WGS sequence"/>
</dbReference>
<comment type="caution">
    <text evidence="1">The sequence shown here is derived from an EMBL/GenBank/DDBJ whole genome shotgun (WGS) entry which is preliminary data.</text>
</comment>
<evidence type="ECO:0000313" key="2">
    <source>
        <dbReference type="Proteomes" id="UP000274694"/>
    </source>
</evidence>
<name>A0ABX9XWQ9_MICCH</name>
<dbReference type="RefSeq" id="WP_069089505.1">
    <property type="nucleotide sequence ID" value="NZ_QGTA01000264.1"/>
</dbReference>
<keyword evidence="2" id="KW-1185">Reference proteome</keyword>
<accession>A0ABX9XWQ9</accession>
<protein>
    <submittedName>
        <fullName evidence="1">Uncharacterized protein</fullName>
    </submittedName>
</protein>
<dbReference type="EMBL" id="QGTA01000264">
    <property type="protein sequence ID" value="RQW87528.1"/>
    <property type="molecule type" value="Genomic_DNA"/>
</dbReference>
<proteinExistence type="predicted"/>
<gene>
    <name evidence="1" type="ORF">DLJ60_26045</name>
</gene>